<evidence type="ECO:0000256" key="1">
    <source>
        <dbReference type="SAM" id="Phobius"/>
    </source>
</evidence>
<name>A0A2R4X3M3_9EURY</name>
<evidence type="ECO:0000259" key="2">
    <source>
        <dbReference type="Pfam" id="PF24460"/>
    </source>
</evidence>
<organism evidence="3 4">
    <name type="scientific">Halococcoides cellulosivorans</name>
    <dbReference type="NCBI Taxonomy" id="1679096"/>
    <lineage>
        <taxon>Archaea</taxon>
        <taxon>Methanobacteriati</taxon>
        <taxon>Methanobacteriota</taxon>
        <taxon>Stenosarchaea group</taxon>
        <taxon>Halobacteria</taxon>
        <taxon>Halobacteriales</taxon>
        <taxon>Haloarculaceae</taxon>
        <taxon>Halococcoides</taxon>
    </lineage>
</organism>
<dbReference type="AlphaFoldDB" id="A0A2R4X3M3"/>
<feature type="transmembrane region" description="Helical" evidence="1">
    <location>
        <begin position="23"/>
        <end position="41"/>
    </location>
</feature>
<keyword evidence="1" id="KW-1133">Transmembrane helix</keyword>
<sequence>MAVLLTLFIPGLGHLYVRAYYRAIPWFVLVVAVTAWIATVVPAPETVSVASLVEMSQAIPIEAQVVSTSMTLVAALDVYLIVQMEEGSVGEDATRCPSCGKDIEEFEDLDFCPWCTERLE</sequence>
<dbReference type="Pfam" id="PF24460">
    <property type="entry name" value="DUF7575"/>
    <property type="match status" value="1"/>
</dbReference>
<dbReference type="EMBL" id="CP028858">
    <property type="protein sequence ID" value="AWB28388.1"/>
    <property type="molecule type" value="Genomic_DNA"/>
</dbReference>
<proteinExistence type="predicted"/>
<keyword evidence="4" id="KW-1185">Reference proteome</keyword>
<accession>A0A2R4X3M3</accession>
<keyword evidence="1" id="KW-0472">Membrane</keyword>
<keyword evidence="1" id="KW-0812">Transmembrane</keyword>
<gene>
    <name evidence="3" type="ORF">HARCEL1_12065</name>
</gene>
<reference evidence="3 4" key="1">
    <citation type="submission" date="2018-04" db="EMBL/GenBank/DDBJ databases">
        <title>Halococcoides cellulosivorans gen. nov., sp. nov., an extremely halophilic cellulose-utilizing haloarchaeon from hypersaline lakes.</title>
        <authorList>
            <person name="Sorokin D.Y."/>
            <person name="Toshchakov S.V."/>
            <person name="Samarov N.I."/>
            <person name="Korzhenkov A."/>
            <person name="Kublanov I.V."/>
        </authorList>
    </citation>
    <scope>NUCLEOTIDE SEQUENCE [LARGE SCALE GENOMIC DNA]</scope>
    <source>
        <strain evidence="3 4">HArcel1</strain>
    </source>
</reference>
<feature type="domain" description="DUF7575" evidence="2">
    <location>
        <begin position="91"/>
        <end position="120"/>
    </location>
</feature>
<protein>
    <recommendedName>
        <fullName evidence="2">DUF7575 domain-containing protein</fullName>
    </recommendedName>
</protein>
<dbReference type="KEGG" id="harc:HARCEL1_12065"/>
<dbReference type="Proteomes" id="UP000244727">
    <property type="component" value="Chromosome"/>
</dbReference>
<evidence type="ECO:0000313" key="4">
    <source>
        <dbReference type="Proteomes" id="UP000244727"/>
    </source>
</evidence>
<dbReference type="InterPro" id="IPR055997">
    <property type="entry name" value="DUF7575"/>
</dbReference>
<evidence type="ECO:0000313" key="3">
    <source>
        <dbReference type="EMBL" id="AWB28388.1"/>
    </source>
</evidence>